<feature type="transmembrane region" description="Helical" evidence="3">
    <location>
        <begin position="369"/>
        <end position="388"/>
    </location>
</feature>
<feature type="transmembrane region" description="Helical" evidence="3">
    <location>
        <begin position="327"/>
        <end position="349"/>
    </location>
</feature>
<evidence type="ECO:0000313" key="5">
    <source>
        <dbReference type="EMBL" id="CAL4120615.1"/>
    </source>
</evidence>
<comment type="caution">
    <text evidence="5">The sequence shown here is derived from an EMBL/GenBank/DDBJ whole genome shotgun (WGS) entry which is preliminary data.</text>
</comment>
<evidence type="ECO:0000259" key="4">
    <source>
        <dbReference type="PROSITE" id="PS50850"/>
    </source>
</evidence>
<feature type="transmembrane region" description="Helical" evidence="3">
    <location>
        <begin position="400"/>
        <end position="419"/>
    </location>
</feature>
<dbReference type="EMBL" id="CAXKWB010018281">
    <property type="protein sequence ID" value="CAL4120615.1"/>
    <property type="molecule type" value="Genomic_DNA"/>
</dbReference>
<dbReference type="GO" id="GO:0016020">
    <property type="term" value="C:membrane"/>
    <property type="evidence" value="ECO:0007669"/>
    <property type="project" value="UniProtKB-SubCell"/>
</dbReference>
<dbReference type="Proteomes" id="UP001497623">
    <property type="component" value="Unassembled WGS sequence"/>
</dbReference>
<dbReference type="InterPro" id="IPR050327">
    <property type="entry name" value="Proton-linked_MCT"/>
</dbReference>
<dbReference type="PANTHER" id="PTHR11360">
    <property type="entry name" value="MONOCARBOXYLATE TRANSPORTER"/>
    <property type="match status" value="1"/>
</dbReference>
<keyword evidence="3" id="KW-0812">Transmembrane</keyword>
<feature type="transmembrane region" description="Helical" evidence="3">
    <location>
        <begin position="158"/>
        <end position="178"/>
    </location>
</feature>
<dbReference type="AlphaFoldDB" id="A0AAV2R8M1"/>
<sequence>MDKIRPPHSPPETNNKDPRDLFGPGENTHRRRFLNFCLIFEILTLIPMLGPCFGILYSPPLLDMDASSTMTAAIFNVFAFLWNLQGLFGGALAQEFGWRKVSLLGVFLVSSGVTLSAFATSPTFLLLSFSIVAGIGGGLCSSVCFLIIPYYFDRRRGFANSFMMGGVCLGQIITPLFVQYLQDNYGFKGATMIVGAVLLNGLVGASLYQPVKWHLKPLKKKPTEESQNLLVQQSNTNLDTQELTNNVLVKRLRRNTECSYTSIGSLKNVPSKQELGASCMNLASTLPLDRSAQNLGSMISIKSPEPEKIKEDNLVLRILKQVVKNLLILRSPAALIMILGNTVTINGYLNFSMMVPFAMYKSGYNSHDAAFCLSIAATCNLFARMTVGCLSDRAWFNMKFCYMGGNFLVAFSMFAFTFLQSFESHVVILALFGCGVGSYMGLYNIIMVKYMGLEDLPKIFGAACLFVALGFLVTGPITGVIRDASGSYAVSIWFLSGMTISCFLLWLAMPWALKYQQNKQEMQQPNDHSLKA</sequence>
<evidence type="ECO:0000256" key="3">
    <source>
        <dbReference type="SAM" id="Phobius"/>
    </source>
</evidence>
<feature type="transmembrane region" description="Helical" evidence="3">
    <location>
        <begin position="101"/>
        <end position="119"/>
    </location>
</feature>
<feature type="transmembrane region" description="Helical" evidence="3">
    <location>
        <begin position="69"/>
        <end position="89"/>
    </location>
</feature>
<dbReference type="Pfam" id="PF07690">
    <property type="entry name" value="MFS_1"/>
    <property type="match status" value="1"/>
</dbReference>
<keyword evidence="6" id="KW-1185">Reference proteome</keyword>
<evidence type="ECO:0000313" key="6">
    <source>
        <dbReference type="Proteomes" id="UP001497623"/>
    </source>
</evidence>
<dbReference type="PROSITE" id="PS50850">
    <property type="entry name" value="MFS"/>
    <property type="match status" value="1"/>
</dbReference>
<dbReference type="Gene3D" id="1.20.1250.20">
    <property type="entry name" value="MFS general substrate transporter like domains"/>
    <property type="match status" value="2"/>
</dbReference>
<feature type="transmembrane region" description="Helical" evidence="3">
    <location>
        <begin position="425"/>
        <end position="447"/>
    </location>
</feature>
<dbReference type="PANTHER" id="PTHR11360:SF306">
    <property type="entry name" value="RE01051P"/>
    <property type="match status" value="1"/>
</dbReference>
<name>A0AAV2R8M1_MEGNR</name>
<dbReference type="InterPro" id="IPR011701">
    <property type="entry name" value="MFS"/>
</dbReference>
<reference evidence="5 6" key="1">
    <citation type="submission" date="2024-05" db="EMBL/GenBank/DDBJ databases">
        <authorList>
            <person name="Wallberg A."/>
        </authorList>
    </citation>
    <scope>NUCLEOTIDE SEQUENCE [LARGE SCALE GENOMIC DNA]</scope>
</reference>
<comment type="subcellular location">
    <subcellularLocation>
        <location evidence="1">Membrane</location>
        <topology evidence="1">Multi-pass membrane protein</topology>
    </subcellularLocation>
</comment>
<gene>
    <name evidence="5" type="ORF">MNOR_LOCUS22082</name>
</gene>
<dbReference type="SUPFAM" id="SSF103473">
    <property type="entry name" value="MFS general substrate transporter"/>
    <property type="match status" value="1"/>
</dbReference>
<feature type="transmembrane region" description="Helical" evidence="3">
    <location>
        <begin position="493"/>
        <end position="513"/>
    </location>
</feature>
<dbReference type="InterPro" id="IPR036259">
    <property type="entry name" value="MFS_trans_sf"/>
</dbReference>
<evidence type="ECO:0000256" key="2">
    <source>
        <dbReference type="SAM" id="MobiDB-lite"/>
    </source>
</evidence>
<feature type="non-terminal residue" evidence="5">
    <location>
        <position position="532"/>
    </location>
</feature>
<feature type="domain" description="Major facilitator superfamily (MFS) profile" evidence="4">
    <location>
        <begin position="1"/>
        <end position="514"/>
    </location>
</feature>
<feature type="transmembrane region" description="Helical" evidence="3">
    <location>
        <begin position="33"/>
        <end position="57"/>
    </location>
</feature>
<evidence type="ECO:0000256" key="1">
    <source>
        <dbReference type="ARBA" id="ARBA00004141"/>
    </source>
</evidence>
<organism evidence="5 6">
    <name type="scientific">Meganyctiphanes norvegica</name>
    <name type="common">Northern krill</name>
    <name type="synonym">Thysanopoda norvegica</name>
    <dbReference type="NCBI Taxonomy" id="48144"/>
    <lineage>
        <taxon>Eukaryota</taxon>
        <taxon>Metazoa</taxon>
        <taxon>Ecdysozoa</taxon>
        <taxon>Arthropoda</taxon>
        <taxon>Crustacea</taxon>
        <taxon>Multicrustacea</taxon>
        <taxon>Malacostraca</taxon>
        <taxon>Eumalacostraca</taxon>
        <taxon>Eucarida</taxon>
        <taxon>Euphausiacea</taxon>
        <taxon>Euphausiidae</taxon>
        <taxon>Meganyctiphanes</taxon>
    </lineage>
</organism>
<dbReference type="InterPro" id="IPR020846">
    <property type="entry name" value="MFS_dom"/>
</dbReference>
<dbReference type="GO" id="GO:0008028">
    <property type="term" value="F:monocarboxylic acid transmembrane transporter activity"/>
    <property type="evidence" value="ECO:0007669"/>
    <property type="project" value="TreeGrafter"/>
</dbReference>
<accession>A0AAV2R8M1</accession>
<feature type="transmembrane region" description="Helical" evidence="3">
    <location>
        <begin position="190"/>
        <end position="211"/>
    </location>
</feature>
<keyword evidence="3" id="KW-0472">Membrane</keyword>
<feature type="region of interest" description="Disordered" evidence="2">
    <location>
        <begin position="1"/>
        <end position="22"/>
    </location>
</feature>
<feature type="transmembrane region" description="Helical" evidence="3">
    <location>
        <begin position="125"/>
        <end position="151"/>
    </location>
</feature>
<feature type="transmembrane region" description="Helical" evidence="3">
    <location>
        <begin position="459"/>
        <end position="481"/>
    </location>
</feature>
<protein>
    <recommendedName>
        <fullName evidence="4">Major facilitator superfamily (MFS) profile domain-containing protein</fullName>
    </recommendedName>
</protein>
<keyword evidence="3" id="KW-1133">Transmembrane helix</keyword>
<proteinExistence type="predicted"/>